<name>A0A0E9SPC4_ANGAN</name>
<reference evidence="1" key="1">
    <citation type="submission" date="2014-11" db="EMBL/GenBank/DDBJ databases">
        <authorList>
            <person name="Amaro Gonzalez C."/>
        </authorList>
    </citation>
    <scope>NUCLEOTIDE SEQUENCE</scope>
</reference>
<organism evidence="1">
    <name type="scientific">Anguilla anguilla</name>
    <name type="common">European freshwater eel</name>
    <name type="synonym">Muraena anguilla</name>
    <dbReference type="NCBI Taxonomy" id="7936"/>
    <lineage>
        <taxon>Eukaryota</taxon>
        <taxon>Metazoa</taxon>
        <taxon>Chordata</taxon>
        <taxon>Craniata</taxon>
        <taxon>Vertebrata</taxon>
        <taxon>Euteleostomi</taxon>
        <taxon>Actinopterygii</taxon>
        <taxon>Neopterygii</taxon>
        <taxon>Teleostei</taxon>
        <taxon>Anguilliformes</taxon>
        <taxon>Anguillidae</taxon>
        <taxon>Anguilla</taxon>
    </lineage>
</organism>
<sequence>MGLEGNSGRVEWVECRMGRRRRRSTVILSCFTFSL</sequence>
<evidence type="ECO:0000313" key="1">
    <source>
        <dbReference type="EMBL" id="JAH43161.1"/>
    </source>
</evidence>
<dbReference type="EMBL" id="GBXM01065416">
    <property type="protein sequence ID" value="JAH43161.1"/>
    <property type="molecule type" value="Transcribed_RNA"/>
</dbReference>
<accession>A0A0E9SPC4</accession>
<reference evidence="1" key="2">
    <citation type="journal article" date="2015" name="Fish Shellfish Immunol.">
        <title>Early steps in the European eel (Anguilla anguilla)-Vibrio vulnificus interaction in the gills: Role of the RtxA13 toxin.</title>
        <authorList>
            <person name="Callol A."/>
            <person name="Pajuelo D."/>
            <person name="Ebbesson L."/>
            <person name="Teles M."/>
            <person name="MacKenzie S."/>
            <person name="Amaro C."/>
        </authorList>
    </citation>
    <scope>NUCLEOTIDE SEQUENCE</scope>
</reference>
<proteinExistence type="predicted"/>
<dbReference type="AlphaFoldDB" id="A0A0E9SPC4"/>
<protein>
    <submittedName>
        <fullName evidence="1">Uncharacterized protein</fullName>
    </submittedName>
</protein>